<name>A0A8J8GAF5_9FLAO</name>
<dbReference type="InterPro" id="IPR003717">
    <property type="entry name" value="RecO"/>
</dbReference>
<dbReference type="Gene3D" id="2.40.50.140">
    <property type="entry name" value="Nucleic acid-binding proteins"/>
    <property type="match status" value="1"/>
</dbReference>
<evidence type="ECO:0000256" key="1">
    <source>
        <dbReference type="ARBA" id="ARBA00022763"/>
    </source>
</evidence>
<evidence type="ECO:0000256" key="2">
    <source>
        <dbReference type="ARBA" id="ARBA00023172"/>
    </source>
</evidence>
<keyword evidence="2" id="KW-0233">DNA recombination</keyword>
<dbReference type="GO" id="GO:0006310">
    <property type="term" value="P:DNA recombination"/>
    <property type="evidence" value="ECO:0007669"/>
    <property type="project" value="UniProtKB-KW"/>
</dbReference>
<feature type="domain" description="DNA replication/recombination mediator RecO N-terminal" evidence="4">
    <location>
        <begin position="2"/>
        <end position="77"/>
    </location>
</feature>
<dbReference type="EMBL" id="JABSNO010000008">
    <property type="protein sequence ID" value="NRS92350.1"/>
    <property type="molecule type" value="Genomic_DNA"/>
</dbReference>
<dbReference type="AlphaFoldDB" id="A0A8J8GAF5"/>
<dbReference type="NCBIfam" id="TIGR00613">
    <property type="entry name" value="reco"/>
    <property type="match status" value="1"/>
</dbReference>
<gene>
    <name evidence="5" type="ORF">HNQ03_001418</name>
</gene>
<dbReference type="Pfam" id="PF11967">
    <property type="entry name" value="RecO_N"/>
    <property type="match status" value="1"/>
</dbReference>
<reference evidence="5" key="1">
    <citation type="submission" date="2020-05" db="EMBL/GenBank/DDBJ databases">
        <title>Genomic Encyclopedia of Type Strains, Phase IV (KMG-V): Genome sequencing to study the core and pangenomes of soil and plant-associated prokaryotes.</title>
        <authorList>
            <person name="Whitman W."/>
        </authorList>
    </citation>
    <scope>NUCLEOTIDE SEQUENCE</scope>
    <source>
        <strain evidence="5">16F</strain>
    </source>
</reference>
<protein>
    <submittedName>
        <fullName evidence="5">DNA repair protein RecO (Recombination protein O)</fullName>
    </submittedName>
</protein>
<evidence type="ECO:0000256" key="3">
    <source>
        <dbReference type="ARBA" id="ARBA00023204"/>
    </source>
</evidence>
<evidence type="ECO:0000313" key="6">
    <source>
        <dbReference type="Proteomes" id="UP000610746"/>
    </source>
</evidence>
<keyword evidence="3" id="KW-0234">DNA repair</keyword>
<dbReference type="PANTHER" id="PTHR33991:SF1">
    <property type="entry name" value="DNA REPAIR PROTEIN RECO"/>
    <property type="match status" value="1"/>
</dbReference>
<keyword evidence="1" id="KW-0227">DNA damage</keyword>
<sequence>MHNLQGFLLSYVKFGENDAVLHFFTKENGFQTFFLKGIYSSKNKKKAYLLPLNELQLTINNNFKSGSLSHISRLELIVNRDLNTKVQANAILFFVADFLNQILKLENKNVYIYKALENFLEELRANNYQSHLIFLYSLLEILGFDPLLSSEEFLNPESGNFENDISHPIFNREISALYKILAVSEDIFTVKIPSKLKKLFLDSLLIYFKCHLTDFREPKSLEILKQIFE</sequence>
<keyword evidence="6" id="KW-1185">Reference proteome</keyword>
<evidence type="ECO:0000313" key="5">
    <source>
        <dbReference type="EMBL" id="NRS92350.1"/>
    </source>
</evidence>
<proteinExistence type="predicted"/>
<dbReference type="Proteomes" id="UP000610746">
    <property type="component" value="Unassembled WGS sequence"/>
</dbReference>
<dbReference type="RefSeq" id="WP_173778959.1">
    <property type="nucleotide sequence ID" value="NZ_JABSNO010000008.1"/>
</dbReference>
<dbReference type="SUPFAM" id="SSF50249">
    <property type="entry name" value="Nucleic acid-binding proteins"/>
    <property type="match status" value="1"/>
</dbReference>
<dbReference type="PANTHER" id="PTHR33991">
    <property type="entry name" value="DNA REPAIR PROTEIN RECO"/>
    <property type="match status" value="1"/>
</dbReference>
<dbReference type="Pfam" id="PF02565">
    <property type="entry name" value="RecO_C"/>
    <property type="match status" value="1"/>
</dbReference>
<dbReference type="InterPro" id="IPR012340">
    <property type="entry name" value="NA-bd_OB-fold"/>
</dbReference>
<organism evidence="5 6">
    <name type="scientific">Frigoriflavimonas asaccharolytica</name>
    <dbReference type="NCBI Taxonomy" id="2735899"/>
    <lineage>
        <taxon>Bacteria</taxon>
        <taxon>Pseudomonadati</taxon>
        <taxon>Bacteroidota</taxon>
        <taxon>Flavobacteriia</taxon>
        <taxon>Flavobacteriales</taxon>
        <taxon>Weeksellaceae</taxon>
        <taxon>Frigoriflavimonas</taxon>
    </lineage>
</organism>
<comment type="caution">
    <text evidence="5">The sequence shown here is derived from an EMBL/GenBank/DDBJ whole genome shotgun (WGS) entry which is preliminary data.</text>
</comment>
<dbReference type="GO" id="GO:0043590">
    <property type="term" value="C:bacterial nucleoid"/>
    <property type="evidence" value="ECO:0007669"/>
    <property type="project" value="TreeGrafter"/>
</dbReference>
<dbReference type="InterPro" id="IPR022572">
    <property type="entry name" value="DNA_rep/recomb_RecO_N"/>
</dbReference>
<accession>A0A8J8GAF5</accession>
<dbReference type="GO" id="GO:0006302">
    <property type="term" value="P:double-strand break repair"/>
    <property type="evidence" value="ECO:0007669"/>
    <property type="project" value="TreeGrafter"/>
</dbReference>
<evidence type="ECO:0000259" key="4">
    <source>
        <dbReference type="Pfam" id="PF11967"/>
    </source>
</evidence>